<dbReference type="VEuPathDB" id="FungiDB:CPAG_04943"/>
<proteinExistence type="predicted"/>
<organism evidence="3 4">
    <name type="scientific">Coccidioides posadasii RMSCC 3488</name>
    <dbReference type="NCBI Taxonomy" id="454284"/>
    <lineage>
        <taxon>Eukaryota</taxon>
        <taxon>Fungi</taxon>
        <taxon>Dikarya</taxon>
        <taxon>Ascomycota</taxon>
        <taxon>Pezizomycotina</taxon>
        <taxon>Eurotiomycetes</taxon>
        <taxon>Eurotiomycetidae</taxon>
        <taxon>Onygenales</taxon>
        <taxon>Onygenaceae</taxon>
        <taxon>Coccidioides</taxon>
    </lineage>
</organism>
<feature type="signal peptide" evidence="2">
    <location>
        <begin position="1"/>
        <end position="25"/>
    </location>
</feature>
<reference evidence="4" key="2">
    <citation type="journal article" date="2009" name="Genome Res.">
        <title>Comparative genomic analyses of the human fungal pathogens Coccidioides and their relatives.</title>
        <authorList>
            <person name="Sharpton T.J."/>
            <person name="Stajich J.E."/>
            <person name="Rounsley S.D."/>
            <person name="Gardner M.J."/>
            <person name="Wortman J.R."/>
            <person name="Jordar V.S."/>
            <person name="Maiti R."/>
            <person name="Kodira C.D."/>
            <person name="Neafsey D.E."/>
            <person name="Zeng Q."/>
            <person name="Hung C.-Y."/>
            <person name="McMahan C."/>
            <person name="Muszewska A."/>
            <person name="Grynberg M."/>
            <person name="Mandel M.A."/>
            <person name="Kellner E.M."/>
            <person name="Barker B.M."/>
            <person name="Galgiani J.N."/>
            <person name="Orbach M.J."/>
            <person name="Kirkland T.N."/>
            <person name="Cole G.T."/>
            <person name="Henn M.R."/>
            <person name="Birren B.W."/>
            <person name="Taylor J.W."/>
        </authorList>
    </citation>
    <scope>NUCLEOTIDE SEQUENCE [LARGE SCALE GENOMIC DNA]</scope>
    <source>
        <strain evidence="4">RMSCC 3488</strain>
    </source>
</reference>
<accession>A0A0J6IAG9</accession>
<evidence type="ECO:0000313" key="4">
    <source>
        <dbReference type="Proteomes" id="UP000054567"/>
    </source>
</evidence>
<evidence type="ECO:0000313" key="3">
    <source>
        <dbReference type="EMBL" id="KMM68617.1"/>
    </source>
</evidence>
<evidence type="ECO:0000256" key="2">
    <source>
        <dbReference type="SAM" id="SignalP"/>
    </source>
</evidence>
<name>A0A0J6IAG9_COCPO</name>
<evidence type="ECO:0000256" key="1">
    <source>
        <dbReference type="SAM" id="MobiDB-lite"/>
    </source>
</evidence>
<gene>
    <name evidence="3" type="ORF">CPAG_04943</name>
</gene>
<feature type="region of interest" description="Disordered" evidence="1">
    <location>
        <begin position="52"/>
        <end position="92"/>
    </location>
</feature>
<feature type="chain" id="PRO_5005274412" description="Secreted protein" evidence="2">
    <location>
        <begin position="26"/>
        <end position="121"/>
    </location>
</feature>
<evidence type="ECO:0008006" key="5">
    <source>
        <dbReference type="Google" id="ProtNLM"/>
    </source>
</evidence>
<dbReference type="AlphaFoldDB" id="A0A0J6IAG9"/>
<sequence>MGNGLMVLQWRNISTLMLYYTLIFALQKQSAWHCSGGSTQVFEGKVTNRVGCSEPANDSRTQASEDREEANQSGGGKCVGLYGPARTPPRRRACLRGEMPGQKQVPMKHLGLAQALGHIPP</sequence>
<dbReference type="EMBL" id="DS268111">
    <property type="protein sequence ID" value="KMM68617.1"/>
    <property type="molecule type" value="Genomic_DNA"/>
</dbReference>
<reference evidence="4" key="3">
    <citation type="journal article" date="2010" name="Genome Res.">
        <title>Population genomic sequencing of Coccidioides fungi reveals recent hybridization and transposon control.</title>
        <authorList>
            <person name="Neafsey D.E."/>
            <person name="Barker B.M."/>
            <person name="Sharpton T.J."/>
            <person name="Stajich J.E."/>
            <person name="Park D.J."/>
            <person name="Whiston E."/>
            <person name="Hung C.-Y."/>
            <person name="McMahan C."/>
            <person name="White J."/>
            <person name="Sykes S."/>
            <person name="Heiman D."/>
            <person name="Young S."/>
            <person name="Zeng Q."/>
            <person name="Abouelleil A."/>
            <person name="Aftuck L."/>
            <person name="Bessette D."/>
            <person name="Brown A."/>
            <person name="FitzGerald M."/>
            <person name="Lui A."/>
            <person name="Macdonald J.P."/>
            <person name="Priest M."/>
            <person name="Orbach M.J."/>
            <person name="Galgiani J.N."/>
            <person name="Kirkland T.N."/>
            <person name="Cole G.T."/>
            <person name="Birren B.W."/>
            <person name="Henn M.R."/>
            <person name="Taylor J.W."/>
            <person name="Rounsley S.D."/>
        </authorList>
    </citation>
    <scope>NUCLEOTIDE SEQUENCE [LARGE SCALE GENOMIC DNA]</scope>
    <source>
        <strain evidence="4">RMSCC 3488</strain>
    </source>
</reference>
<reference evidence="3 4" key="1">
    <citation type="submission" date="2007-06" db="EMBL/GenBank/DDBJ databases">
        <title>The Genome Sequence of Coccidioides posadasii RMSCC_3488.</title>
        <authorList>
            <consortium name="Coccidioides Genome Resources Consortium"/>
            <consortium name="The Broad Institute Genome Sequencing Platform"/>
            <person name="Henn M.R."/>
            <person name="Sykes S."/>
            <person name="Young S."/>
            <person name="Jaffe D."/>
            <person name="Berlin A."/>
            <person name="Alvarez P."/>
            <person name="Butler J."/>
            <person name="Gnerre S."/>
            <person name="Grabherr M."/>
            <person name="Mauceli E."/>
            <person name="Brockman W."/>
            <person name="Kodira C."/>
            <person name="Alvarado L."/>
            <person name="Zeng Q."/>
            <person name="Crawford M."/>
            <person name="Antoine C."/>
            <person name="Devon K."/>
            <person name="Galgiani J."/>
            <person name="Orsborn K."/>
            <person name="Lewis M.L."/>
            <person name="Nusbaum C."/>
            <person name="Galagan J."/>
            <person name="Birren B."/>
        </authorList>
    </citation>
    <scope>NUCLEOTIDE SEQUENCE [LARGE SCALE GENOMIC DNA]</scope>
    <source>
        <strain evidence="3 4">RMSCC 3488</strain>
    </source>
</reference>
<protein>
    <recommendedName>
        <fullName evidence="5">Secreted protein</fullName>
    </recommendedName>
</protein>
<dbReference type="Proteomes" id="UP000054567">
    <property type="component" value="Unassembled WGS sequence"/>
</dbReference>
<keyword evidence="2" id="KW-0732">Signal</keyword>